<accession>A0A831A0L3</accession>
<name>A0A831A0L3_ERWAM</name>
<feature type="domain" description="Stress-response A/B barrel" evidence="1">
    <location>
        <begin position="15"/>
        <end position="108"/>
    </location>
</feature>
<protein>
    <recommendedName>
        <fullName evidence="1">Stress-response A/B barrel domain-containing protein</fullName>
    </recommendedName>
</protein>
<evidence type="ECO:0000313" key="2">
    <source>
        <dbReference type="EMBL" id="CCO94189.1"/>
    </source>
</evidence>
<dbReference type="InterPro" id="IPR011008">
    <property type="entry name" value="Dimeric_a/b-barrel"/>
</dbReference>
<reference evidence="2 3" key="1">
    <citation type="submission" date="2012-11" db="EMBL/GenBank/DDBJ databases">
        <authorList>
            <person name="Linke B."/>
        </authorList>
    </citation>
    <scope>NUCLEOTIDE SEQUENCE [LARGE SCALE GENOMIC DNA]</scope>
    <source>
        <strain evidence="3">CFBP 1232</strain>
    </source>
</reference>
<reference evidence="2 3" key="2">
    <citation type="submission" date="2013-04" db="EMBL/GenBank/DDBJ databases">
        <title>Comparative genomics of 12 strains of Erwinia amylovora identifies a pan-genome with a large conserved core and provides insights into host specificity.</title>
        <authorList>
            <person name="Mann R.A."/>
            <person name="Smits T.H.M."/>
            <person name="Buehlmann A."/>
            <person name="Blom J."/>
            <person name="Goesmann A."/>
            <person name="Frey J.E."/>
            <person name="Plummer K.M."/>
            <person name="Beer S.V."/>
            <person name="Luck J."/>
            <person name="Duffy B."/>
            <person name="Rodoni B."/>
        </authorList>
    </citation>
    <scope>NUCLEOTIDE SEQUENCE [LARGE SCALE GENOMIC DNA]</scope>
    <source>
        <strain evidence="3">CFBP 1232</strain>
    </source>
</reference>
<dbReference type="GeneID" id="97606406"/>
<dbReference type="SMART" id="SM00886">
    <property type="entry name" value="Dabb"/>
    <property type="match status" value="1"/>
</dbReference>
<dbReference type="Gene3D" id="3.30.70.100">
    <property type="match status" value="1"/>
</dbReference>
<dbReference type="Pfam" id="PF07876">
    <property type="entry name" value="Dabb"/>
    <property type="match status" value="1"/>
</dbReference>
<dbReference type="Proteomes" id="UP000013111">
    <property type="component" value="Unassembled WGS sequence"/>
</dbReference>
<sequence>MILRKQHEEKATPVLMHIVLFTLKKELDWTSEEVIDAERATHAHPNFIDEIKGWACGRNTTQREIAADFMVMGLFESRDDLNAYLIHPDHQAGVKKWQAIADWKVVDIELNSHSTLNRGLLARLNELTAVC</sequence>
<dbReference type="AlphaFoldDB" id="A0A831A0L3"/>
<organism evidence="2 3">
    <name type="scientific">Erwinia amylovora NBRC 12687 = CFBP 1232</name>
    <dbReference type="NCBI Taxonomy" id="1219359"/>
    <lineage>
        <taxon>Bacteria</taxon>
        <taxon>Pseudomonadati</taxon>
        <taxon>Pseudomonadota</taxon>
        <taxon>Gammaproteobacteria</taxon>
        <taxon>Enterobacterales</taxon>
        <taxon>Erwiniaceae</taxon>
        <taxon>Erwinia</taxon>
    </lineage>
</organism>
<dbReference type="InterPro" id="IPR013097">
    <property type="entry name" value="Dabb"/>
</dbReference>
<comment type="caution">
    <text evidence="2">The sequence shown here is derived from an EMBL/GenBank/DDBJ whole genome shotgun (WGS) entry which is preliminary data.</text>
</comment>
<evidence type="ECO:0000259" key="1">
    <source>
        <dbReference type="PROSITE" id="PS51502"/>
    </source>
</evidence>
<dbReference type="PROSITE" id="PS51502">
    <property type="entry name" value="S_R_A_B_BARREL"/>
    <property type="match status" value="1"/>
</dbReference>
<dbReference type="SUPFAM" id="SSF54909">
    <property type="entry name" value="Dimeric alpha+beta barrel"/>
    <property type="match status" value="1"/>
</dbReference>
<gene>
    <name evidence="2" type="ORF">BN437_2270</name>
</gene>
<proteinExistence type="predicted"/>
<dbReference type="EMBL" id="CAPB01000023">
    <property type="protein sequence ID" value="CCO94189.1"/>
    <property type="molecule type" value="Genomic_DNA"/>
</dbReference>
<dbReference type="RefSeq" id="WP_004158234.1">
    <property type="nucleotide sequence ID" value="NZ_BAYW01000003.1"/>
</dbReference>
<evidence type="ECO:0000313" key="3">
    <source>
        <dbReference type="Proteomes" id="UP000013111"/>
    </source>
</evidence>